<dbReference type="KEGG" id="sspb:CP982_37700"/>
<dbReference type="PANTHER" id="PTHR36933:SF1">
    <property type="entry name" value="SLL0788 PROTEIN"/>
    <property type="match status" value="1"/>
</dbReference>
<gene>
    <name evidence="3" type="ORF">CP982_37700</name>
</gene>
<feature type="compositionally biased region" description="Low complexity" evidence="1">
    <location>
        <begin position="53"/>
        <end position="71"/>
    </location>
</feature>
<dbReference type="InterPro" id="IPR012347">
    <property type="entry name" value="Ferritin-like"/>
</dbReference>
<protein>
    <submittedName>
        <fullName evidence="3">DUF305 domain-containing protein</fullName>
    </submittedName>
</protein>
<evidence type="ECO:0000256" key="1">
    <source>
        <dbReference type="SAM" id="MobiDB-lite"/>
    </source>
</evidence>
<evidence type="ECO:0000259" key="2">
    <source>
        <dbReference type="Pfam" id="PF03713"/>
    </source>
</evidence>
<dbReference type="AlphaFoldDB" id="A0A5P2XL32"/>
<feature type="domain" description="DUF305" evidence="2">
    <location>
        <begin position="104"/>
        <end position="249"/>
    </location>
</feature>
<proteinExistence type="predicted"/>
<organism evidence="3 4">
    <name type="scientific">Streptomyces spectabilis</name>
    <dbReference type="NCBI Taxonomy" id="68270"/>
    <lineage>
        <taxon>Bacteria</taxon>
        <taxon>Bacillati</taxon>
        <taxon>Actinomycetota</taxon>
        <taxon>Actinomycetes</taxon>
        <taxon>Kitasatosporales</taxon>
        <taxon>Streptomycetaceae</taxon>
        <taxon>Streptomyces</taxon>
    </lineage>
</organism>
<sequence length="250" mass="26361">MLIGVLGRTQLTRASQEVAVPHRRTPAARTTVARASAATALLAAATLALGACDSDSASGPKAKSGSSSGPSVIAPGKPGETAATLSAEEAAKERTDDDSPNSADFDYVEKMIPHHAQALEMTRLVPKRAKSTKVKRLADRITAAQKPEIGAMERWLKSQGKKAEKRGHGAHHDHAGMPGMATPAQLEQLRAAKGEAFDELFLKLMITHHSGAVTMATDALSEGNNLLVEEMANDVVAQQTAEINRMRGMG</sequence>
<name>A0A5P2XL32_STRST</name>
<dbReference type="Pfam" id="PF03713">
    <property type="entry name" value="DUF305"/>
    <property type="match status" value="1"/>
</dbReference>
<dbReference type="PANTHER" id="PTHR36933">
    <property type="entry name" value="SLL0788 PROTEIN"/>
    <property type="match status" value="1"/>
</dbReference>
<dbReference type="Proteomes" id="UP000326505">
    <property type="component" value="Chromosome"/>
</dbReference>
<dbReference type="InterPro" id="IPR005183">
    <property type="entry name" value="DUF305_CopM-like"/>
</dbReference>
<evidence type="ECO:0000313" key="3">
    <source>
        <dbReference type="EMBL" id="QEV63730.1"/>
    </source>
</evidence>
<accession>A0A5P2XL32</accession>
<feature type="region of interest" description="Disordered" evidence="1">
    <location>
        <begin position="53"/>
        <end position="104"/>
    </location>
</feature>
<dbReference type="EMBL" id="CP023690">
    <property type="protein sequence ID" value="QEV63730.1"/>
    <property type="molecule type" value="Genomic_DNA"/>
</dbReference>
<reference evidence="3 4" key="1">
    <citation type="submission" date="2017-09" db="EMBL/GenBank/DDBJ databases">
        <authorList>
            <person name="Lee N."/>
            <person name="Cho B.-K."/>
        </authorList>
    </citation>
    <scope>NUCLEOTIDE SEQUENCE [LARGE SCALE GENOMIC DNA]</scope>
    <source>
        <strain evidence="3 4">ATCC 27465</strain>
    </source>
</reference>
<dbReference type="OrthoDB" id="26872at2"/>
<dbReference type="Gene3D" id="1.20.1260.10">
    <property type="match status" value="1"/>
</dbReference>
<evidence type="ECO:0000313" key="4">
    <source>
        <dbReference type="Proteomes" id="UP000326505"/>
    </source>
</evidence>